<dbReference type="EMBL" id="CP104067">
    <property type="protein sequence ID" value="WAH42333.1"/>
    <property type="molecule type" value="Genomic_DNA"/>
</dbReference>
<evidence type="ECO:0000313" key="1">
    <source>
        <dbReference type="EMBL" id="WAH42333.1"/>
    </source>
</evidence>
<dbReference type="RefSeq" id="WP_268006217.1">
    <property type="nucleotide sequence ID" value="NZ_BSUT01000001.1"/>
</dbReference>
<organism evidence="1 2">
    <name type="scientific">Alicyclobacillus fastidiosus</name>
    <dbReference type="NCBI Taxonomy" id="392011"/>
    <lineage>
        <taxon>Bacteria</taxon>
        <taxon>Bacillati</taxon>
        <taxon>Bacillota</taxon>
        <taxon>Bacilli</taxon>
        <taxon>Bacillales</taxon>
        <taxon>Alicyclobacillaceae</taxon>
        <taxon>Alicyclobacillus</taxon>
    </lineage>
</organism>
<name>A0ABY6ZIC7_9BACL</name>
<sequence length="78" mass="8682">MNKFILATALIGIIYLGMVGCGTKKTTSSSIPTSFSPAVKQAMKAYQNFNQTPFVTRTHSRANPIVKVRFDEDYEYGE</sequence>
<gene>
    <name evidence="1" type="ORF">NZD89_02160</name>
</gene>
<protein>
    <submittedName>
        <fullName evidence="1">Uncharacterized protein</fullName>
    </submittedName>
</protein>
<dbReference type="Proteomes" id="UP001164761">
    <property type="component" value="Chromosome"/>
</dbReference>
<keyword evidence="2" id="KW-1185">Reference proteome</keyword>
<accession>A0ABY6ZIC7</accession>
<evidence type="ECO:0000313" key="2">
    <source>
        <dbReference type="Proteomes" id="UP001164761"/>
    </source>
</evidence>
<reference evidence="1" key="1">
    <citation type="submission" date="2022-08" db="EMBL/GenBank/DDBJ databases">
        <title>Alicyclobacillus fastidiosus DSM 17978, complete genome.</title>
        <authorList>
            <person name="Wang Q."/>
            <person name="Cai R."/>
            <person name="Wang Z."/>
        </authorList>
    </citation>
    <scope>NUCLEOTIDE SEQUENCE</scope>
    <source>
        <strain evidence="1">DSM 17978</strain>
    </source>
</reference>
<proteinExistence type="predicted"/>
<dbReference type="PROSITE" id="PS51257">
    <property type="entry name" value="PROKAR_LIPOPROTEIN"/>
    <property type="match status" value="1"/>
</dbReference>